<dbReference type="SMART" id="SM00382">
    <property type="entry name" value="AAA"/>
    <property type="match status" value="1"/>
</dbReference>
<dbReference type="Gene3D" id="1.10.8.60">
    <property type="match status" value="1"/>
</dbReference>
<evidence type="ECO:0000313" key="9">
    <source>
        <dbReference type="EMBL" id="BDG09270.1"/>
    </source>
</evidence>
<dbReference type="PROSITE" id="PS00676">
    <property type="entry name" value="SIGMA54_INTERACT_2"/>
    <property type="match status" value="1"/>
</dbReference>
<dbReference type="InterPro" id="IPR058031">
    <property type="entry name" value="AAA_lid_NorR"/>
</dbReference>
<dbReference type="Proteomes" id="UP001162734">
    <property type="component" value="Chromosome"/>
</dbReference>
<dbReference type="Gene3D" id="3.40.50.2300">
    <property type="match status" value="1"/>
</dbReference>
<dbReference type="SUPFAM" id="SSF52540">
    <property type="entry name" value="P-loop containing nucleoside triphosphate hydrolases"/>
    <property type="match status" value="1"/>
</dbReference>
<feature type="domain" description="Sigma-54 factor interaction" evidence="7">
    <location>
        <begin position="142"/>
        <end position="371"/>
    </location>
</feature>
<keyword evidence="5" id="KW-0804">Transcription</keyword>
<keyword evidence="10" id="KW-1185">Reference proteome</keyword>
<dbReference type="Gene3D" id="3.40.50.300">
    <property type="entry name" value="P-loop containing nucleotide triphosphate hydrolases"/>
    <property type="match status" value="1"/>
</dbReference>
<dbReference type="CDD" id="cd00009">
    <property type="entry name" value="AAA"/>
    <property type="match status" value="1"/>
</dbReference>
<dbReference type="InterPro" id="IPR025944">
    <property type="entry name" value="Sigma_54_int_dom_CS"/>
</dbReference>
<dbReference type="PROSITE" id="PS00688">
    <property type="entry name" value="SIGMA54_INTERACT_3"/>
    <property type="match status" value="1"/>
</dbReference>
<dbReference type="RefSeq" id="WP_248341201.1">
    <property type="nucleotide sequence ID" value="NZ_AP025592.1"/>
</dbReference>
<evidence type="ECO:0000256" key="2">
    <source>
        <dbReference type="ARBA" id="ARBA00022840"/>
    </source>
</evidence>
<dbReference type="InterPro" id="IPR027417">
    <property type="entry name" value="P-loop_NTPase"/>
</dbReference>
<keyword evidence="4" id="KW-0238">DNA-binding</keyword>
<dbReference type="PROSITE" id="PS50045">
    <property type="entry name" value="SIGMA54_INTERACT_4"/>
    <property type="match status" value="1"/>
</dbReference>
<evidence type="ECO:0000259" key="7">
    <source>
        <dbReference type="PROSITE" id="PS50045"/>
    </source>
</evidence>
<evidence type="ECO:0000256" key="6">
    <source>
        <dbReference type="PROSITE-ProRule" id="PRU00169"/>
    </source>
</evidence>
<evidence type="ECO:0000256" key="4">
    <source>
        <dbReference type="ARBA" id="ARBA00023125"/>
    </source>
</evidence>
<gene>
    <name evidence="9" type="ORF">AMPC_23830</name>
</gene>
<dbReference type="InterPro" id="IPR011006">
    <property type="entry name" value="CheY-like_superfamily"/>
</dbReference>
<feature type="modified residue" description="4-aspartylphosphate" evidence="6">
    <location>
        <position position="52"/>
    </location>
</feature>
<protein>
    <submittedName>
        <fullName evidence="9">Acetoacetate metabolism regulatory protein AtoC</fullName>
    </submittedName>
</protein>
<dbReference type="SMART" id="SM00448">
    <property type="entry name" value="REC"/>
    <property type="match status" value="1"/>
</dbReference>
<dbReference type="InterPro" id="IPR025662">
    <property type="entry name" value="Sigma_54_int_dom_ATP-bd_1"/>
</dbReference>
<dbReference type="PROSITE" id="PS00675">
    <property type="entry name" value="SIGMA54_INTERACT_1"/>
    <property type="match status" value="1"/>
</dbReference>
<keyword evidence="2" id="KW-0067">ATP-binding</keyword>
<dbReference type="InterPro" id="IPR002078">
    <property type="entry name" value="Sigma_54_int"/>
</dbReference>
<dbReference type="PANTHER" id="PTHR32071">
    <property type="entry name" value="TRANSCRIPTIONAL REGULATORY PROTEIN"/>
    <property type="match status" value="1"/>
</dbReference>
<dbReference type="PROSITE" id="PS50110">
    <property type="entry name" value="RESPONSE_REGULATORY"/>
    <property type="match status" value="1"/>
</dbReference>
<evidence type="ECO:0000256" key="3">
    <source>
        <dbReference type="ARBA" id="ARBA00023015"/>
    </source>
</evidence>
<evidence type="ECO:0000256" key="1">
    <source>
        <dbReference type="ARBA" id="ARBA00022741"/>
    </source>
</evidence>
<dbReference type="Pfam" id="PF25601">
    <property type="entry name" value="AAA_lid_14"/>
    <property type="match status" value="1"/>
</dbReference>
<evidence type="ECO:0000256" key="5">
    <source>
        <dbReference type="ARBA" id="ARBA00023163"/>
    </source>
</evidence>
<dbReference type="SUPFAM" id="SSF52172">
    <property type="entry name" value="CheY-like"/>
    <property type="match status" value="1"/>
</dbReference>
<sequence>MKPNVMVIDDLDSARQMVKRTLSRSYDVYDFASVAEALPAVERAAFDVIVTDLRMPGIDGLEGLKRFKQKTPEIPVVIMTAFATVETAVAAMKAGAFDYLKKPFDPEELELLVERAVEHARLRRENAQLKTALAGGYQLHGIVGRSPAMRDVAALLERVAPSDVPILVEGESGTGKDLVARAAHAMSRRAAGPYLALNMSAIPETLAESELFGHEKGAFSGADVAREGFFAEAEGGTLFLDEIGTLPLTVQAKLLRVLQDGDYIPVGSRKPRKANVRVIAATNEQLRKAVDAGRFREDLYFRLRVVPLRLPPLRERREDVPLLVEHLVKKHALRLGRPPLAPDAEAMRALLDHPWPGNIRELEHAIERALLLARGDAITLADLPPELTPPEPADAAEGGRYKRAREAWERRWFEDLLREAGGSVGKAAELAGLHRSTLYEKLAKMGLVSGEKKE</sequence>
<evidence type="ECO:0000313" key="10">
    <source>
        <dbReference type="Proteomes" id="UP001162734"/>
    </source>
</evidence>
<evidence type="ECO:0000259" key="8">
    <source>
        <dbReference type="PROSITE" id="PS50110"/>
    </source>
</evidence>
<dbReference type="SUPFAM" id="SSF46689">
    <property type="entry name" value="Homeodomain-like"/>
    <property type="match status" value="1"/>
</dbReference>
<dbReference type="InterPro" id="IPR003593">
    <property type="entry name" value="AAA+_ATPase"/>
</dbReference>
<feature type="domain" description="Response regulatory" evidence="8">
    <location>
        <begin position="4"/>
        <end position="117"/>
    </location>
</feature>
<reference evidence="10" key="1">
    <citation type="journal article" date="2022" name="Int. J. Syst. Evol. Microbiol.">
        <title>Anaeromyxobacter oryzae sp. nov., Anaeromyxobacter diazotrophicus sp. nov. and Anaeromyxobacter paludicola sp. nov., isolated from paddy soils.</title>
        <authorList>
            <person name="Itoh H."/>
            <person name="Xu Z."/>
            <person name="Mise K."/>
            <person name="Masuda Y."/>
            <person name="Ushijima N."/>
            <person name="Hayakawa C."/>
            <person name="Shiratori Y."/>
            <person name="Senoo K."/>
        </authorList>
    </citation>
    <scope>NUCLEOTIDE SEQUENCE [LARGE SCALE GENOMIC DNA]</scope>
    <source>
        <strain evidence="10">Red630</strain>
    </source>
</reference>
<name>A0ABM7XBN3_9BACT</name>
<dbReference type="Pfam" id="PF00072">
    <property type="entry name" value="Response_reg"/>
    <property type="match status" value="1"/>
</dbReference>
<organism evidence="9 10">
    <name type="scientific">Anaeromyxobacter paludicola</name>
    <dbReference type="NCBI Taxonomy" id="2918171"/>
    <lineage>
        <taxon>Bacteria</taxon>
        <taxon>Pseudomonadati</taxon>
        <taxon>Myxococcota</taxon>
        <taxon>Myxococcia</taxon>
        <taxon>Myxococcales</taxon>
        <taxon>Cystobacterineae</taxon>
        <taxon>Anaeromyxobacteraceae</taxon>
        <taxon>Anaeromyxobacter</taxon>
    </lineage>
</organism>
<keyword evidence="6" id="KW-0597">Phosphoprotein</keyword>
<dbReference type="PANTHER" id="PTHR32071:SF113">
    <property type="entry name" value="ALGINATE BIOSYNTHESIS TRANSCRIPTIONAL REGULATORY PROTEIN ALGB"/>
    <property type="match status" value="1"/>
</dbReference>
<keyword evidence="3" id="KW-0805">Transcription regulation</keyword>
<proteinExistence type="predicted"/>
<dbReference type="Gene3D" id="1.10.10.60">
    <property type="entry name" value="Homeodomain-like"/>
    <property type="match status" value="1"/>
</dbReference>
<dbReference type="InterPro" id="IPR001789">
    <property type="entry name" value="Sig_transdc_resp-reg_receiver"/>
</dbReference>
<dbReference type="Pfam" id="PF00158">
    <property type="entry name" value="Sigma54_activat"/>
    <property type="match status" value="1"/>
</dbReference>
<dbReference type="InterPro" id="IPR002197">
    <property type="entry name" value="HTH_Fis"/>
</dbReference>
<dbReference type="EMBL" id="AP025592">
    <property type="protein sequence ID" value="BDG09270.1"/>
    <property type="molecule type" value="Genomic_DNA"/>
</dbReference>
<keyword evidence="1" id="KW-0547">Nucleotide-binding</keyword>
<dbReference type="PRINTS" id="PR01590">
    <property type="entry name" value="HTHFIS"/>
</dbReference>
<dbReference type="InterPro" id="IPR009057">
    <property type="entry name" value="Homeodomain-like_sf"/>
</dbReference>
<dbReference type="Pfam" id="PF02954">
    <property type="entry name" value="HTH_8"/>
    <property type="match status" value="1"/>
</dbReference>
<accession>A0ABM7XBN3</accession>
<dbReference type="InterPro" id="IPR025943">
    <property type="entry name" value="Sigma_54_int_dom_ATP-bd_2"/>
</dbReference>